<dbReference type="InterPro" id="IPR013087">
    <property type="entry name" value="Znf_C2H2_type"/>
</dbReference>
<evidence type="ECO:0000256" key="4">
    <source>
        <dbReference type="ARBA" id="ARBA00022833"/>
    </source>
</evidence>
<dbReference type="AlphaFoldDB" id="A0A8H7SQ54"/>
<evidence type="ECO:0000256" key="3">
    <source>
        <dbReference type="ARBA" id="ARBA00022771"/>
    </source>
</evidence>
<feature type="compositionally biased region" description="Basic and acidic residues" evidence="6">
    <location>
        <begin position="36"/>
        <end position="52"/>
    </location>
</feature>
<dbReference type="PANTHER" id="PTHR24403">
    <property type="entry name" value="ZINC FINGER PROTEIN"/>
    <property type="match status" value="1"/>
</dbReference>
<proteinExistence type="predicted"/>
<evidence type="ECO:0000313" key="10">
    <source>
        <dbReference type="Proteomes" id="UP000613177"/>
    </source>
</evidence>
<accession>A0A8H7SQ54</accession>
<keyword evidence="7" id="KW-0472">Membrane</keyword>
<feature type="domain" description="C2H2-type" evidence="8">
    <location>
        <begin position="501"/>
        <end position="528"/>
    </location>
</feature>
<keyword evidence="4" id="KW-0862">Zinc</keyword>
<evidence type="ECO:0000313" key="9">
    <source>
        <dbReference type="EMBL" id="KAG2233096.1"/>
    </source>
</evidence>
<dbReference type="EMBL" id="JAEPRE010000090">
    <property type="protein sequence ID" value="KAG2233096.1"/>
    <property type="molecule type" value="Genomic_DNA"/>
</dbReference>
<evidence type="ECO:0000256" key="1">
    <source>
        <dbReference type="ARBA" id="ARBA00022723"/>
    </source>
</evidence>
<evidence type="ECO:0000256" key="6">
    <source>
        <dbReference type="SAM" id="MobiDB-lite"/>
    </source>
</evidence>
<name>A0A8H7SQ54_9FUNG</name>
<evidence type="ECO:0000256" key="5">
    <source>
        <dbReference type="PROSITE-ProRule" id="PRU00042"/>
    </source>
</evidence>
<feature type="region of interest" description="Disordered" evidence="6">
    <location>
        <begin position="33"/>
        <end position="58"/>
    </location>
</feature>
<organism evidence="9 10">
    <name type="scientific">Thamnidium elegans</name>
    <dbReference type="NCBI Taxonomy" id="101142"/>
    <lineage>
        <taxon>Eukaryota</taxon>
        <taxon>Fungi</taxon>
        <taxon>Fungi incertae sedis</taxon>
        <taxon>Mucoromycota</taxon>
        <taxon>Mucoromycotina</taxon>
        <taxon>Mucoromycetes</taxon>
        <taxon>Mucorales</taxon>
        <taxon>Mucorineae</taxon>
        <taxon>Mucoraceae</taxon>
        <taxon>Thamnidium</taxon>
    </lineage>
</organism>
<dbReference type="InterPro" id="IPR050688">
    <property type="entry name" value="Zinc_finger/UBP_domain"/>
</dbReference>
<feature type="transmembrane region" description="Helical" evidence="7">
    <location>
        <begin position="128"/>
        <end position="151"/>
    </location>
</feature>
<dbReference type="PROSITE" id="PS50157">
    <property type="entry name" value="ZINC_FINGER_C2H2_2"/>
    <property type="match status" value="1"/>
</dbReference>
<protein>
    <recommendedName>
        <fullName evidence="8">C2H2-type domain-containing protein</fullName>
    </recommendedName>
</protein>
<dbReference type="Gene3D" id="3.30.160.60">
    <property type="entry name" value="Classic Zinc Finger"/>
    <property type="match status" value="1"/>
</dbReference>
<keyword evidence="1" id="KW-0479">Metal-binding</keyword>
<evidence type="ECO:0000259" key="8">
    <source>
        <dbReference type="PROSITE" id="PS50157"/>
    </source>
</evidence>
<evidence type="ECO:0000256" key="7">
    <source>
        <dbReference type="SAM" id="Phobius"/>
    </source>
</evidence>
<reference evidence="9" key="1">
    <citation type="submission" date="2021-01" db="EMBL/GenBank/DDBJ databases">
        <title>Metabolic potential, ecology and presence of endohyphal bacteria is reflected in genomic diversity of Mucoromycotina.</title>
        <authorList>
            <person name="Muszewska A."/>
            <person name="Okrasinska A."/>
            <person name="Steczkiewicz K."/>
            <person name="Drgas O."/>
            <person name="Orlowska M."/>
            <person name="Perlinska-Lenart U."/>
            <person name="Aleksandrzak-Piekarczyk T."/>
            <person name="Szatraj K."/>
            <person name="Zielenkiewicz U."/>
            <person name="Pilsyk S."/>
            <person name="Malc E."/>
            <person name="Mieczkowski P."/>
            <person name="Kruszewska J.S."/>
            <person name="Biernat P."/>
            <person name="Pawlowska J."/>
        </authorList>
    </citation>
    <scope>NUCLEOTIDE SEQUENCE</scope>
    <source>
        <strain evidence="9">WA0000018081</strain>
    </source>
</reference>
<dbReference type="SMART" id="SM00355">
    <property type="entry name" value="ZnF_C2H2"/>
    <property type="match status" value="2"/>
</dbReference>
<keyword evidence="3 5" id="KW-0863">Zinc-finger</keyword>
<keyword evidence="7" id="KW-1133">Transmembrane helix</keyword>
<dbReference type="GO" id="GO:0005634">
    <property type="term" value="C:nucleus"/>
    <property type="evidence" value="ECO:0007669"/>
    <property type="project" value="TreeGrafter"/>
</dbReference>
<sequence length="579" mass="64442">MAHAIFNTSPVKFLSSIQDHVFTVTPTFKNKTYANKNDKRKSYQSTQEDHMRNSSASPVTLQLTLPTENQMTEIQSPSYEQQQQSFQQQSFSPPVAPIDIPRSYPLNVPMNNNNHTGGDYEGNIYIYIYMYFFSSILIHFFFFFFFFFAGLTMPSNLLSTSYNSHHSYSYRDHNLVSLANSMAQSPYIPAEDLTVCFDGLAVRSPTESFYSNNGIYSPRQINSPINIGSPQNGYGSPTSPAYFGGGCSPQSTNFNNGTFTVGSPSYNNNNNNNSYVGSPNSPSQFLGSPAMSPTFINNNELGIDTSFSNQHELSSSYGFTYLSPSLQPQQIQQSQLSPINSPSPTGSYVNNLYLFPPTTSNNYSRPSSPVPDDVILTATEVNDYINSPYLSATTPSPSLGQPLSIITDQNYDESHQISEFLFGNHNGVSPLTTDDMELYVSSSSSAVAPSSPHVQPQSTISATCFFSEDDIEEEEEEQKVVGGNTRKINMTTPSGRRAKIHKCPYCSHTSNRANNMREHIQIHNPNRPKPHACKLCNRAFARKHDMNRHYISCKKQHNKGVVGAENRYIITSPPLQPTT</sequence>
<dbReference type="Proteomes" id="UP000613177">
    <property type="component" value="Unassembled WGS sequence"/>
</dbReference>
<gene>
    <name evidence="9" type="ORF">INT48_009222</name>
</gene>
<dbReference type="InterPro" id="IPR036236">
    <property type="entry name" value="Znf_C2H2_sf"/>
</dbReference>
<dbReference type="GO" id="GO:0045944">
    <property type="term" value="P:positive regulation of transcription by RNA polymerase II"/>
    <property type="evidence" value="ECO:0007669"/>
    <property type="project" value="TreeGrafter"/>
</dbReference>
<keyword evidence="7" id="KW-0812">Transmembrane</keyword>
<keyword evidence="2" id="KW-0677">Repeat</keyword>
<dbReference type="SUPFAM" id="SSF57667">
    <property type="entry name" value="beta-beta-alpha zinc fingers"/>
    <property type="match status" value="1"/>
</dbReference>
<evidence type="ECO:0000256" key="2">
    <source>
        <dbReference type="ARBA" id="ARBA00022737"/>
    </source>
</evidence>
<comment type="caution">
    <text evidence="9">The sequence shown here is derived from an EMBL/GenBank/DDBJ whole genome shotgun (WGS) entry which is preliminary data.</text>
</comment>
<dbReference type="PANTHER" id="PTHR24403:SF67">
    <property type="entry name" value="FI01116P-RELATED"/>
    <property type="match status" value="1"/>
</dbReference>
<dbReference type="GO" id="GO:0008270">
    <property type="term" value="F:zinc ion binding"/>
    <property type="evidence" value="ECO:0007669"/>
    <property type="project" value="UniProtKB-KW"/>
</dbReference>
<keyword evidence="10" id="KW-1185">Reference proteome</keyword>